<feature type="domain" description="RNase III" evidence="3">
    <location>
        <begin position="317"/>
        <end position="384"/>
    </location>
</feature>
<dbReference type="GO" id="GO:0004525">
    <property type="term" value="F:ribonuclease III activity"/>
    <property type="evidence" value="ECO:0007669"/>
    <property type="project" value="InterPro"/>
</dbReference>
<evidence type="ECO:0000313" key="5">
    <source>
        <dbReference type="Proteomes" id="UP000281553"/>
    </source>
</evidence>
<protein>
    <recommendedName>
        <fullName evidence="3">RNase III domain-containing protein</fullName>
    </recommendedName>
</protein>
<organism evidence="4 5">
    <name type="scientific">Dibothriocephalus latus</name>
    <name type="common">Fish tapeworm</name>
    <name type="synonym">Diphyllobothrium latum</name>
    <dbReference type="NCBI Taxonomy" id="60516"/>
    <lineage>
        <taxon>Eukaryota</taxon>
        <taxon>Metazoa</taxon>
        <taxon>Spiralia</taxon>
        <taxon>Lophotrochozoa</taxon>
        <taxon>Platyhelminthes</taxon>
        <taxon>Cestoda</taxon>
        <taxon>Eucestoda</taxon>
        <taxon>Diphyllobothriidea</taxon>
        <taxon>Diphyllobothriidae</taxon>
        <taxon>Dibothriocephalus</taxon>
    </lineage>
</organism>
<dbReference type="EMBL" id="UYRU01064637">
    <property type="protein sequence ID" value="VDN16096.1"/>
    <property type="molecule type" value="Genomic_DNA"/>
</dbReference>
<sequence>MPDMCILHPLNAWLWLTLCLTPTVIYQVTRCLSACELANLLTCRLYDHHTDNAELPFGLPEGDFFMPDRGSVSLTDIPPLHRYFDHLPRENRLVYDKFETLEEELVLDEAKGARASGDCTATGYFVPDPIYLLEATTTLNAVDAVNLERLELLGDSMLKFAASLLVYSSLPPSADEGQLTYLRMGHISNANLHRLSVELGIYHYLWSFSFDPTKHYTPPGRAAVDEPSRKLWSSSESWNLLLLPPDRPLDPDLVSEDQVSMDRRHAEVEVLIADSMPTTGHSANSGANEVDTLAAQLANRLTLVPLSQTLVYKKNQLAGLESILGYKFRHMRLLIQAITHASSLSAHDWGCYQRLEFLGDAILDFVVTQRIFAEHSTFNPGEFSGPLLISVVHVF</sequence>
<dbReference type="AlphaFoldDB" id="A0A3P7PDG2"/>
<accession>A0A3P7PDG2</accession>
<dbReference type="PROSITE" id="PS00517">
    <property type="entry name" value="RNASE_3_1"/>
    <property type="match status" value="1"/>
</dbReference>
<dbReference type="Pfam" id="PF00636">
    <property type="entry name" value="Ribonuclease_3"/>
    <property type="match status" value="1"/>
</dbReference>
<dbReference type="InterPro" id="IPR036389">
    <property type="entry name" value="RNase_III_sf"/>
</dbReference>
<feature type="domain" description="RNase III" evidence="3">
    <location>
        <begin position="123"/>
        <end position="205"/>
    </location>
</feature>
<evidence type="ECO:0000259" key="3">
    <source>
        <dbReference type="PROSITE" id="PS50142"/>
    </source>
</evidence>
<dbReference type="Gene3D" id="1.10.1520.10">
    <property type="entry name" value="Ribonuclease III domain"/>
    <property type="match status" value="2"/>
</dbReference>
<keyword evidence="1" id="KW-0378">Hydrolase</keyword>
<gene>
    <name evidence="4" type="ORF">DILT_LOCUS11927</name>
</gene>
<dbReference type="InterPro" id="IPR000999">
    <property type="entry name" value="RNase_III_dom"/>
</dbReference>
<evidence type="ECO:0000256" key="1">
    <source>
        <dbReference type="ARBA" id="ARBA00022801"/>
    </source>
</evidence>
<feature type="signal peptide" evidence="2">
    <location>
        <begin position="1"/>
        <end position="19"/>
    </location>
</feature>
<dbReference type="Proteomes" id="UP000281553">
    <property type="component" value="Unassembled WGS sequence"/>
</dbReference>
<dbReference type="CDD" id="cd00593">
    <property type="entry name" value="RIBOc"/>
    <property type="match status" value="2"/>
</dbReference>
<evidence type="ECO:0000313" key="4">
    <source>
        <dbReference type="EMBL" id="VDN16096.1"/>
    </source>
</evidence>
<dbReference type="OrthoDB" id="6267905at2759"/>
<keyword evidence="2" id="KW-0732">Signal</keyword>
<dbReference type="SMART" id="SM00535">
    <property type="entry name" value="RIBOc"/>
    <property type="match status" value="1"/>
</dbReference>
<dbReference type="PANTHER" id="PTHR14950:SF37">
    <property type="entry name" value="ENDORIBONUCLEASE DICER"/>
    <property type="match status" value="1"/>
</dbReference>
<feature type="chain" id="PRO_5018235509" description="RNase III domain-containing protein" evidence="2">
    <location>
        <begin position="20"/>
        <end position="395"/>
    </location>
</feature>
<reference evidence="4 5" key="1">
    <citation type="submission" date="2018-11" db="EMBL/GenBank/DDBJ databases">
        <authorList>
            <consortium name="Pathogen Informatics"/>
        </authorList>
    </citation>
    <scope>NUCLEOTIDE SEQUENCE [LARGE SCALE GENOMIC DNA]</scope>
</reference>
<name>A0A3P7PDG2_DIBLA</name>
<dbReference type="PROSITE" id="PS50142">
    <property type="entry name" value="RNASE_3_2"/>
    <property type="match status" value="2"/>
</dbReference>
<dbReference type="GO" id="GO:0006396">
    <property type="term" value="P:RNA processing"/>
    <property type="evidence" value="ECO:0007669"/>
    <property type="project" value="InterPro"/>
</dbReference>
<keyword evidence="5" id="KW-1185">Reference proteome</keyword>
<dbReference type="PANTHER" id="PTHR14950">
    <property type="entry name" value="DICER-RELATED"/>
    <property type="match status" value="1"/>
</dbReference>
<evidence type="ECO:0000256" key="2">
    <source>
        <dbReference type="SAM" id="SignalP"/>
    </source>
</evidence>
<dbReference type="SUPFAM" id="SSF69065">
    <property type="entry name" value="RNase III domain-like"/>
    <property type="match status" value="2"/>
</dbReference>
<proteinExistence type="predicted"/>